<evidence type="ECO:0000313" key="2">
    <source>
        <dbReference type="WBParaSite" id="Pan_g17556.t1"/>
    </source>
</evidence>
<protein>
    <submittedName>
        <fullName evidence="2">Tudor domain-containing protein</fullName>
    </submittedName>
</protein>
<keyword evidence="1" id="KW-1185">Reference proteome</keyword>
<dbReference type="WBParaSite" id="Pan_g17556.t1">
    <property type="protein sequence ID" value="Pan_g17556.t1"/>
    <property type="gene ID" value="Pan_g17556"/>
</dbReference>
<name>A0A7E4ZU78_PANRE</name>
<organism evidence="1 2">
    <name type="scientific">Panagrellus redivivus</name>
    <name type="common">Microworm</name>
    <dbReference type="NCBI Taxonomy" id="6233"/>
    <lineage>
        <taxon>Eukaryota</taxon>
        <taxon>Metazoa</taxon>
        <taxon>Ecdysozoa</taxon>
        <taxon>Nematoda</taxon>
        <taxon>Chromadorea</taxon>
        <taxon>Rhabditida</taxon>
        <taxon>Tylenchina</taxon>
        <taxon>Panagrolaimomorpha</taxon>
        <taxon>Panagrolaimoidea</taxon>
        <taxon>Panagrolaimidae</taxon>
        <taxon>Panagrellus</taxon>
    </lineage>
</organism>
<accession>A0A7E4ZU78</accession>
<evidence type="ECO:0000313" key="1">
    <source>
        <dbReference type="Proteomes" id="UP000492821"/>
    </source>
</evidence>
<proteinExistence type="predicted"/>
<sequence length="205" mass="23377">MKTQTTTVIQNFSEPPEDYEKLFNNIPKRDLEIANENVNTLDVGTLIMAPYGNRYYGAVVTGLTESAVFFRSTLGQWNGKARHREVFNVRLLPLNCEAEVVHKYSNVNCSGEEVIVTTSLYERDFASNEASGLLNVLWLKTGEKCVVHWGYLSIGQALAQGILSQRRINILREKGNEYDQGDYYIPMPRQAAHKARRRIMRNCVK</sequence>
<dbReference type="AlphaFoldDB" id="A0A7E4ZU78"/>
<dbReference type="Proteomes" id="UP000492821">
    <property type="component" value="Unassembled WGS sequence"/>
</dbReference>
<reference evidence="1" key="1">
    <citation type="journal article" date="2013" name="Genetics">
        <title>The draft genome and transcriptome of Panagrellus redivivus are shaped by the harsh demands of a free-living lifestyle.</title>
        <authorList>
            <person name="Srinivasan J."/>
            <person name="Dillman A.R."/>
            <person name="Macchietto M.G."/>
            <person name="Heikkinen L."/>
            <person name="Lakso M."/>
            <person name="Fracchia K.M."/>
            <person name="Antoshechkin I."/>
            <person name="Mortazavi A."/>
            <person name="Wong G."/>
            <person name="Sternberg P.W."/>
        </authorList>
    </citation>
    <scope>NUCLEOTIDE SEQUENCE [LARGE SCALE GENOMIC DNA]</scope>
    <source>
        <strain evidence="1">MT8872</strain>
    </source>
</reference>
<reference evidence="2" key="2">
    <citation type="submission" date="2020-10" db="UniProtKB">
        <authorList>
            <consortium name="WormBaseParasite"/>
        </authorList>
    </citation>
    <scope>IDENTIFICATION</scope>
</reference>